<evidence type="ECO:0000313" key="2">
    <source>
        <dbReference type="EMBL" id="KAF4959537.1"/>
    </source>
</evidence>
<name>A0A8H4X2I8_9HYPO</name>
<dbReference type="OrthoDB" id="5154081at2759"/>
<reference evidence="2" key="1">
    <citation type="journal article" date="2020" name="BMC Genomics">
        <title>Correction to: Identification and distribution of gene clusters required for synthesis of sphingolipid metabolism inhibitors in diverse species of the filamentous fungus Fusarium.</title>
        <authorList>
            <person name="Kim H.S."/>
            <person name="Lohmar J.M."/>
            <person name="Busman M."/>
            <person name="Brown D.W."/>
            <person name="Naumann T.A."/>
            <person name="Divon H.H."/>
            <person name="Lysoe E."/>
            <person name="Uhlig S."/>
            <person name="Proctor R.H."/>
        </authorList>
    </citation>
    <scope>NUCLEOTIDE SEQUENCE</scope>
    <source>
        <strain evidence="2">NRRL 45417</strain>
    </source>
</reference>
<dbReference type="AlphaFoldDB" id="A0A8H4X2I8"/>
<proteinExistence type="predicted"/>
<reference evidence="2" key="2">
    <citation type="submission" date="2020-05" db="EMBL/GenBank/DDBJ databases">
        <authorList>
            <person name="Kim H.-S."/>
            <person name="Proctor R.H."/>
            <person name="Brown D.W."/>
        </authorList>
    </citation>
    <scope>NUCLEOTIDE SEQUENCE</scope>
    <source>
        <strain evidence="2">NRRL 45417</strain>
    </source>
</reference>
<gene>
    <name evidence="2" type="ORF">FGADI_1604</name>
</gene>
<keyword evidence="3" id="KW-1185">Reference proteome</keyword>
<evidence type="ECO:0008006" key="4">
    <source>
        <dbReference type="Google" id="ProtNLM"/>
    </source>
</evidence>
<evidence type="ECO:0000313" key="3">
    <source>
        <dbReference type="Proteomes" id="UP000604273"/>
    </source>
</evidence>
<evidence type="ECO:0000256" key="1">
    <source>
        <dbReference type="SAM" id="MobiDB-lite"/>
    </source>
</evidence>
<accession>A0A8H4X2I8</accession>
<sequence>MALSSELVSTLQGSVNYFFRKARMTDLLFQKFPALPRGARTPQAIILRDNYAYDDTASHVPPSLQRRIPVAMKRQGKLHLYKNEEGFLYAKSPTGGWGSTFFIRNGVHLHVILPLSYLNIGKNFRPLSEKQKDLFPPVVMSGNESRLQPGTTKLKRFIRTFWDTIRQDPNTLKGLKLSDKRYSDIFSEPNYKSNVESVIDGLVPEAKRFLRDGDFGLQDLLGLPDATAQSTIGQAIYLRVYLHLDATDEVGLYIGQSTRVKGRVQQHEKIIKSMGGYSPHYSIARKSRPDDRQTFLLCFWTLNNKVSPAVMDMAEQTMISMFDIYHTWIASSSSNFAYKPEYLAMHNQCKYLQSVAKKTRDITGWQHHLDANIHGCNVTNPLWFYYSLKTITCFKMSSLDPTVRTYTTYRMTCRFNKLKGNRHSTCFWYNDQDGKSHSIVFSFPKEPFQRFSPESGHLVFEIMDDYRPHPAAWFGCPSVGKFENFELPSSLGIRIEWLDEIAHQWLTVPITQTSGKTDPMLRWTKALTIIQLLEGITWTGPLSGLQNSIDFGGMQVAVLKIEHLQQRCQWLPRQRKILQAPVEASWDQNFKRMAEEFGKGATVICSEPPARGDDFWKTSANENPNTRNKMRCDFCNYSTNKQRNRIPCERDPERTDIWVCERCSEMNRPCTFTPITTSKELWGAEKPFLNYGGWSKYPTGPHRKLAFHQAIPLEKQITPIAIPEPFSVTPETTALEVERDEEAGLNYQVQDIDDDEDDE</sequence>
<organism evidence="2 3">
    <name type="scientific">Fusarium gaditjirri</name>
    <dbReference type="NCBI Taxonomy" id="282569"/>
    <lineage>
        <taxon>Eukaryota</taxon>
        <taxon>Fungi</taxon>
        <taxon>Dikarya</taxon>
        <taxon>Ascomycota</taxon>
        <taxon>Pezizomycotina</taxon>
        <taxon>Sordariomycetes</taxon>
        <taxon>Hypocreomycetidae</taxon>
        <taxon>Hypocreales</taxon>
        <taxon>Nectriaceae</taxon>
        <taxon>Fusarium</taxon>
        <taxon>Fusarium nisikadoi species complex</taxon>
    </lineage>
</organism>
<comment type="caution">
    <text evidence="2">The sequence shown here is derived from an EMBL/GenBank/DDBJ whole genome shotgun (WGS) entry which is preliminary data.</text>
</comment>
<feature type="region of interest" description="Disordered" evidence="1">
    <location>
        <begin position="736"/>
        <end position="759"/>
    </location>
</feature>
<dbReference type="Proteomes" id="UP000604273">
    <property type="component" value="Unassembled WGS sequence"/>
</dbReference>
<protein>
    <recommendedName>
        <fullName evidence="4">GIY-YIG domain-containing protein</fullName>
    </recommendedName>
</protein>
<dbReference type="EMBL" id="JABFAI010000032">
    <property type="protein sequence ID" value="KAF4959537.1"/>
    <property type="molecule type" value="Genomic_DNA"/>
</dbReference>